<dbReference type="Pfam" id="PF00501">
    <property type="entry name" value="AMP-binding"/>
    <property type="match status" value="1"/>
</dbReference>
<name>A0A1H9MBD9_9PSEU</name>
<dbReference type="Proteomes" id="UP000199028">
    <property type="component" value="Unassembled WGS sequence"/>
</dbReference>
<keyword evidence="3" id="KW-1185">Reference proteome</keyword>
<gene>
    <name evidence="2" type="ORF">SAMN05216195_104305</name>
</gene>
<evidence type="ECO:0000313" key="2">
    <source>
        <dbReference type="EMBL" id="SER21014.1"/>
    </source>
</evidence>
<keyword evidence="2" id="KW-0436">Ligase</keyword>
<dbReference type="PANTHER" id="PTHR43845:SF1">
    <property type="entry name" value="BLR5969 PROTEIN"/>
    <property type="match status" value="1"/>
</dbReference>
<dbReference type="SUPFAM" id="SSF56801">
    <property type="entry name" value="Acetyl-CoA synthetase-like"/>
    <property type="match status" value="1"/>
</dbReference>
<organism evidence="2 3">
    <name type="scientific">Lentzea flaviverrucosa</name>
    <dbReference type="NCBI Taxonomy" id="200379"/>
    <lineage>
        <taxon>Bacteria</taxon>
        <taxon>Bacillati</taxon>
        <taxon>Actinomycetota</taxon>
        <taxon>Actinomycetes</taxon>
        <taxon>Pseudonocardiales</taxon>
        <taxon>Pseudonocardiaceae</taxon>
        <taxon>Lentzea</taxon>
    </lineage>
</organism>
<proteinExistence type="predicted"/>
<dbReference type="Gene3D" id="3.40.50.12780">
    <property type="entry name" value="N-terminal domain of ligase-like"/>
    <property type="match status" value="1"/>
</dbReference>
<protein>
    <submittedName>
        <fullName evidence="2">Phenylacetate-CoA ligase</fullName>
    </submittedName>
</protein>
<dbReference type="InterPro" id="IPR042099">
    <property type="entry name" value="ANL_N_sf"/>
</dbReference>
<evidence type="ECO:0000259" key="1">
    <source>
        <dbReference type="Pfam" id="PF00501"/>
    </source>
</evidence>
<reference evidence="3" key="1">
    <citation type="submission" date="2016-10" db="EMBL/GenBank/DDBJ databases">
        <authorList>
            <person name="Varghese N."/>
            <person name="Submissions S."/>
        </authorList>
    </citation>
    <scope>NUCLEOTIDE SEQUENCE [LARGE SCALE GENOMIC DNA]</scope>
    <source>
        <strain evidence="3">CGMCC 4.578</strain>
    </source>
</reference>
<dbReference type="AlphaFoldDB" id="A0A1H9MBD9"/>
<feature type="domain" description="AMP-dependent synthetase/ligase" evidence="1">
    <location>
        <begin position="104"/>
        <end position="298"/>
    </location>
</feature>
<dbReference type="GO" id="GO:0016874">
    <property type="term" value="F:ligase activity"/>
    <property type="evidence" value="ECO:0007669"/>
    <property type="project" value="UniProtKB-KW"/>
</dbReference>
<accession>A0A1H9MBD9</accession>
<dbReference type="EMBL" id="FOFT01000004">
    <property type="protein sequence ID" value="SER21014.1"/>
    <property type="molecule type" value="Genomic_DNA"/>
</dbReference>
<sequence>MNLEFELFAHAIGGASAVRLARDLDVISREELEELRDHNLAAMVRAVRETPAVSRRWPTLADGAGVAGIAALPLLTPADLAERCPPHSDDFLLRGGLPGMVLRSSGTSGRNKVVYHSWESNEVVDLLGARGVRAVLGKAPERIANCLFPAELNGAFIFVHDLGKHLPTLTFPLGSTMPFHEIAAAIGDHGIDTLVAGPAFATELITTTPADQLRSLENLLYLGEAMGRARLDAVHSVLPGLNVRSLAYSTTETGPIGYQCAHLSGATHHVHEDAVLVEIVDSDTGEHVPAGQAGEIVVTPLADTGMALLRYRIGDRGYFTTEPCGCGSPARLLTLLGRTAQSMNVDNWTISSDQLIGALEVLGITDAEDVQLQFLWESSKYEVRLLLSPRTPQGLSTELVREHLLPAYQLRKVLMGPRCAGFSVERAELAKFERSARGKVPVLFQRI</sequence>
<evidence type="ECO:0000313" key="3">
    <source>
        <dbReference type="Proteomes" id="UP000199028"/>
    </source>
</evidence>
<dbReference type="PANTHER" id="PTHR43845">
    <property type="entry name" value="BLR5969 PROTEIN"/>
    <property type="match status" value="1"/>
</dbReference>
<dbReference type="InterPro" id="IPR000873">
    <property type="entry name" value="AMP-dep_synth/lig_dom"/>
</dbReference>